<evidence type="ECO:0000313" key="10">
    <source>
        <dbReference type="EMBL" id="ELR62526.1"/>
    </source>
</evidence>
<feature type="region of interest" description="Disordered" evidence="8">
    <location>
        <begin position="33"/>
        <end position="67"/>
    </location>
</feature>
<dbReference type="InterPro" id="IPR013979">
    <property type="entry name" value="TIF_beta_prop-like"/>
</dbReference>
<dbReference type="GO" id="GO:0005852">
    <property type="term" value="C:eukaryotic translation initiation factor 3 complex"/>
    <property type="evidence" value="ECO:0007669"/>
    <property type="project" value="UniProtKB-UniRule"/>
</dbReference>
<dbReference type="GO" id="GO:0003723">
    <property type="term" value="F:RNA binding"/>
    <property type="evidence" value="ECO:0007669"/>
    <property type="project" value="UniProtKB-UniRule"/>
</dbReference>
<dbReference type="HAMAP" id="MF_03001">
    <property type="entry name" value="eIF3b"/>
    <property type="match status" value="1"/>
</dbReference>
<dbReference type="FunFam" id="2.130.10.10:FF:000489">
    <property type="entry name" value="Eukaryotic translation initiation factor 3 subunit B"/>
    <property type="match status" value="1"/>
</dbReference>
<keyword evidence="3 7" id="KW-0396">Initiation factor</keyword>
<sequence>MNQGRRLQNIVLAEKVRCRRRTVYDWCTFKDTTGKRGQSGKRETSTGQGEQETGERKCSPSSWTEKGGLRAPPAGALFLCRHVFPEIPGSHFLRGSSTLLPLLASQRNEVSVIPHVDHRQEPPQPVPSSVFPKASSSERVQFPRVRSLRPGEGCLSPVPPSPVRAGWLDRTKTFTLSGGPRAPQNPKDRNGNTVYLPRAPAPQVFLLYFGIAHSFAQSVDESKSRRVEVELGNDGGADEPSFSDPEDFVDDVSEEELLADVLKDRPQEADGIDSVIVVDNVPQVGPDRLEKLKNVIHKIFSKFGKITNDFYPEEDGRTKGYIFLEYASPAHALDAVKNADGYKLDKQHTFRVNLFTDFDKYMTISDEWDIPEKQPFKDLGNLRYWLEEAECRDQYSVIFESGDRTSIFWNDVKDPVSIEERARWTETYVRWSPKGTYLATFHQRGIALWGGEKFKQIQRFSHQGVQLIDFSPCERYLVTFSPLMDTQDDPQAIIIWDILTGQKKRGFHCESSAHWPIFKWSHDGKFFARMTLDTLSIYETPSMGLLDKKSLKISGIKDFSWSPGGNIIAFWVPEDKDIPARVTLMQLPTRQEIRVRNLFNVVDCKLHWQKNGDYLCVKVDRTPKGTQGVVTNFEIFRMREKQVPVDVVEMKGKCLRPALRLSGHQAVVPTRSASLRVRGPGQAGRETIIAFAWEPNGSKFAVLHGEAPRISVSFYHVKNNGKIELIKMFDKQQANTIFWSPQGQFVVLAGLRRWVLLMPCAGLRETVAQARALAPKVALLPPCKRGDSMNGALAFVDTSDCTVMNIAEHYMASDVEWDPTGRYVVTSVSWWSHKVDNAYWLWTFQGRLLQKNSKDRFCQLLWRPRPPTLLSQDQIKQIKKDLKKYSKIFEQKDRLSQSKASKPLVEPYIVLSVRELVERRRTMMEDFRKYRKMAQELYMEQKNARLELRGGHSHGPVFAGDLAVFTLACGGVGGGVSHGFVPHVCTCDQQTPSGVDTDELDSNVDDWEEETIEFFVTEEIIPLGNQE</sequence>
<comment type="PTM">
    <text evidence="7">Phosphorylated. Phosphorylation is enhanced upon serum stimulation.</text>
</comment>
<evidence type="ECO:0000256" key="7">
    <source>
        <dbReference type="HAMAP-Rule" id="MF_03001"/>
    </source>
</evidence>
<name>L8J1D8_9CETA</name>
<dbReference type="GO" id="GO:0003743">
    <property type="term" value="F:translation initiation factor activity"/>
    <property type="evidence" value="ECO:0007669"/>
    <property type="project" value="UniProtKB-UniRule"/>
</dbReference>
<evidence type="ECO:0000256" key="5">
    <source>
        <dbReference type="ARBA" id="ARBA00022884"/>
    </source>
</evidence>
<dbReference type="Proteomes" id="UP000011080">
    <property type="component" value="Unassembled WGS sequence"/>
</dbReference>
<dbReference type="SMART" id="SM00360">
    <property type="entry name" value="RRM"/>
    <property type="match status" value="1"/>
</dbReference>
<dbReference type="GO" id="GO:0001732">
    <property type="term" value="P:formation of cytoplasmic translation initiation complex"/>
    <property type="evidence" value="ECO:0007669"/>
    <property type="project" value="UniProtKB-UniRule"/>
</dbReference>
<evidence type="ECO:0000256" key="2">
    <source>
        <dbReference type="ARBA" id="ARBA00022490"/>
    </source>
</evidence>
<feature type="domain" description="RRM" evidence="9">
    <location>
        <begin position="274"/>
        <end position="357"/>
    </location>
</feature>
<comment type="function">
    <text evidence="7">RNA-binding component of the eukaryotic translation initiation factor 3 (eIF-3) complex, which is required for several steps in the initiation of protein synthesis. The eIF-3 complex associates with the 40S ribosome and facilitates the recruitment of eIF-1, eIF-1A, eIF-2:GTP:methionyl-tRNAi and eIF-5 to form the 43S pre-initiation complex (43S PIC). The eIF-3 complex stimulates mRNA recruitment to the 43S PIC and scanning of the mRNA for AUG recognition. The eIF-3 complex is also required for disassembly and recycling of post-termination ribosomal complexes and subsequently prevents premature joining of the 40S and 60S ribosomal subunits prior to initiation. The eIF-3 complex specifically targets and initiates translation of a subset of mRNAs involved in cell proliferation, including cell cycling, differentiation and apoptosis, and uses different modes of RNA stem-loop binding to exert either translational activation or repression.</text>
</comment>
<comment type="domain">
    <text evidence="7">The RRM domain mediates interaction with EIF3J.</text>
</comment>
<keyword evidence="5 7" id="KW-0694">RNA-binding</keyword>
<evidence type="ECO:0000256" key="4">
    <source>
        <dbReference type="ARBA" id="ARBA00022574"/>
    </source>
</evidence>
<dbReference type="GO" id="GO:0016282">
    <property type="term" value="C:eukaryotic 43S preinitiation complex"/>
    <property type="evidence" value="ECO:0007669"/>
    <property type="project" value="UniProtKB-UniRule"/>
</dbReference>
<keyword evidence="6 7" id="KW-0648">Protein biosynthesis</keyword>
<dbReference type="GO" id="GO:0033290">
    <property type="term" value="C:eukaryotic 48S preinitiation complex"/>
    <property type="evidence" value="ECO:0007669"/>
    <property type="project" value="UniProtKB-UniRule"/>
</dbReference>
<dbReference type="SUPFAM" id="SSF54928">
    <property type="entry name" value="RNA-binding domain, RBD"/>
    <property type="match status" value="1"/>
</dbReference>
<feature type="region of interest" description="Disordered" evidence="8">
    <location>
        <begin position="117"/>
        <end position="137"/>
    </location>
</feature>
<evidence type="ECO:0000256" key="8">
    <source>
        <dbReference type="SAM" id="MobiDB-lite"/>
    </source>
</evidence>
<keyword evidence="4" id="KW-0853">WD repeat</keyword>
<comment type="similarity">
    <text evidence="7">Belongs to the eIF-3 subunit B family.</text>
</comment>
<dbReference type="InterPro" id="IPR000504">
    <property type="entry name" value="RRM_dom"/>
</dbReference>
<proteinExistence type="inferred from homology"/>
<dbReference type="Gene3D" id="2.130.10.10">
    <property type="entry name" value="YVTN repeat-like/Quinoprotein amine dehydrogenase"/>
    <property type="match status" value="1"/>
</dbReference>
<dbReference type="Gene3D" id="3.30.70.330">
    <property type="match status" value="1"/>
</dbReference>
<dbReference type="InterPro" id="IPR035979">
    <property type="entry name" value="RBD_domain_sf"/>
</dbReference>
<evidence type="ECO:0000256" key="6">
    <source>
        <dbReference type="ARBA" id="ARBA00022917"/>
    </source>
</evidence>
<dbReference type="GO" id="GO:0031369">
    <property type="term" value="F:translation initiation factor binding"/>
    <property type="evidence" value="ECO:0007669"/>
    <property type="project" value="InterPro"/>
</dbReference>
<gene>
    <name evidence="7" type="primary">EIF3B</name>
    <name evidence="7" type="synonym">EIF3S9</name>
    <name evidence="10" type="ORF">M91_16363</name>
</gene>
<evidence type="ECO:0000256" key="1">
    <source>
        <dbReference type="ARBA" id="ARBA00004496"/>
    </source>
</evidence>
<dbReference type="InterPro" id="IPR012677">
    <property type="entry name" value="Nucleotide-bd_a/b_plait_sf"/>
</dbReference>
<dbReference type="EMBL" id="JH880327">
    <property type="protein sequence ID" value="ELR62526.1"/>
    <property type="molecule type" value="Genomic_DNA"/>
</dbReference>
<evidence type="ECO:0000313" key="11">
    <source>
        <dbReference type="Proteomes" id="UP000011080"/>
    </source>
</evidence>
<dbReference type="PANTHER" id="PTHR14068">
    <property type="entry name" value="EUKARYOTIC TRANSLATION INITIATION FACTOR 3 EIF3 -RELATED"/>
    <property type="match status" value="1"/>
</dbReference>
<dbReference type="AlphaFoldDB" id="L8J1D8"/>
<accession>L8J1D8</accession>
<comment type="subcellular location">
    <subcellularLocation>
        <location evidence="1 7">Cytoplasm</location>
    </subcellularLocation>
</comment>
<dbReference type="Pfam" id="PF00076">
    <property type="entry name" value="RRM_1"/>
    <property type="match status" value="1"/>
</dbReference>
<evidence type="ECO:0000256" key="3">
    <source>
        <dbReference type="ARBA" id="ARBA00022540"/>
    </source>
</evidence>
<dbReference type="PANTHER" id="PTHR14068:SF0">
    <property type="entry name" value="EUKARYOTIC TRANSLATION INITIATION FACTOR 3 SUBUNIT B"/>
    <property type="match status" value="1"/>
</dbReference>
<dbReference type="FunFam" id="3.30.70.330:FF:000164">
    <property type="entry name" value="Eukaryotic translation initiation factor 3 subunit B"/>
    <property type="match status" value="1"/>
</dbReference>
<dbReference type="InterPro" id="IPR034363">
    <property type="entry name" value="eIF3B_RRM"/>
</dbReference>
<dbReference type="SUPFAM" id="SSF82171">
    <property type="entry name" value="DPP6 N-terminal domain-like"/>
    <property type="match status" value="1"/>
</dbReference>
<dbReference type="InterPro" id="IPR011400">
    <property type="entry name" value="EIF3B"/>
</dbReference>
<evidence type="ECO:0000259" key="9">
    <source>
        <dbReference type="PROSITE" id="PS50102"/>
    </source>
</evidence>
<dbReference type="PROSITE" id="PS50102">
    <property type="entry name" value="RRM"/>
    <property type="match status" value="1"/>
</dbReference>
<keyword evidence="2 7" id="KW-0963">Cytoplasm</keyword>
<keyword evidence="7" id="KW-0597">Phosphoprotein</keyword>
<protein>
    <recommendedName>
        <fullName evidence="7">Eukaryotic translation initiation factor 3 subunit B</fullName>
        <shortName evidence="7">eIF3b</shortName>
    </recommendedName>
    <alternativeName>
        <fullName evidence="7">Eukaryotic translation initiation factor 3 subunit 9</fullName>
    </alternativeName>
    <alternativeName>
        <fullName evidence="7">eIF-3-eta</fullName>
    </alternativeName>
</protein>
<reference evidence="10 11" key="1">
    <citation type="journal article" date="2012" name="Nat. Genet.">
        <title>The yak genome and adaptation to life at high altitude.</title>
        <authorList>
            <person name="Qiu Q."/>
            <person name="Zhang G."/>
            <person name="Ma T."/>
            <person name="Qian W."/>
            <person name="Wang J."/>
            <person name="Ye Z."/>
            <person name="Cao C."/>
            <person name="Hu Q."/>
            <person name="Kim J."/>
            <person name="Larkin D.M."/>
            <person name="Auvil L."/>
            <person name="Capitanu B."/>
            <person name="Ma J."/>
            <person name="Lewin H.A."/>
            <person name="Qian X."/>
            <person name="Lang Y."/>
            <person name="Zhou R."/>
            <person name="Wang L."/>
            <person name="Wang K."/>
            <person name="Xia J."/>
            <person name="Liao S."/>
            <person name="Pan S."/>
            <person name="Lu X."/>
            <person name="Hou H."/>
            <person name="Wang Y."/>
            <person name="Zang X."/>
            <person name="Yin Y."/>
            <person name="Ma H."/>
            <person name="Zhang J."/>
            <person name="Wang Z."/>
            <person name="Zhang Y."/>
            <person name="Zhang D."/>
            <person name="Yonezawa T."/>
            <person name="Hasegawa M."/>
            <person name="Zhong Y."/>
            <person name="Liu W."/>
            <person name="Zhang Y."/>
            <person name="Huang Z."/>
            <person name="Zhang S."/>
            <person name="Long R."/>
            <person name="Yang H."/>
            <person name="Wang J."/>
            <person name="Lenstra J.A."/>
            <person name="Cooper D.N."/>
            <person name="Wu Y."/>
            <person name="Wang J."/>
            <person name="Shi P."/>
            <person name="Wang J."/>
            <person name="Liu J."/>
        </authorList>
    </citation>
    <scope>NUCLEOTIDE SEQUENCE [LARGE SCALE GENOMIC DNA]</scope>
    <source>
        <strain evidence="11">yakQH1</strain>
    </source>
</reference>
<dbReference type="STRING" id="72004.ENSBMUP00000026008"/>
<dbReference type="Pfam" id="PF08662">
    <property type="entry name" value="eIF2A"/>
    <property type="match status" value="3"/>
</dbReference>
<organism evidence="10 11">
    <name type="scientific">Bos mutus</name>
    <name type="common">wild yak</name>
    <dbReference type="NCBI Taxonomy" id="72004"/>
    <lineage>
        <taxon>Eukaryota</taxon>
        <taxon>Metazoa</taxon>
        <taxon>Chordata</taxon>
        <taxon>Craniata</taxon>
        <taxon>Vertebrata</taxon>
        <taxon>Euteleostomi</taxon>
        <taxon>Mammalia</taxon>
        <taxon>Eutheria</taxon>
        <taxon>Laurasiatheria</taxon>
        <taxon>Artiodactyla</taxon>
        <taxon>Ruminantia</taxon>
        <taxon>Pecora</taxon>
        <taxon>Bovidae</taxon>
        <taxon>Bovinae</taxon>
        <taxon>Bos</taxon>
    </lineage>
</organism>
<dbReference type="CDD" id="cd12278">
    <property type="entry name" value="RRM_eIF3B"/>
    <property type="match status" value="1"/>
</dbReference>
<dbReference type="InterPro" id="IPR015943">
    <property type="entry name" value="WD40/YVTN_repeat-like_dom_sf"/>
</dbReference>
<comment type="subunit">
    <text evidence="7">Component of the eukaryotic translation initiation factor 3 (eIF-3) complex, which is composed of 13 subunits: EIF3A, EIF3B, EIF3C, EIF3D, EIF3E, EIF3F, EIF3G, EIF3H, EIF3I, EIF3J, EIF3K, EIF3L and EIF3M. The eIF-3 complex appears to include 3 stable modules: module A is composed of EIF3A, EIF3B, EIF3G and EIF3I; module B is composed of EIF3F, EIF3H, and EIF3M; and module C is composed of EIF3C, EIF3D, EIF3E, EIF3K and EIF3L. EIF3C of module C binds EIF3B of module A and EIF3H of module B, thereby linking the three modules. EIF3J is a labile subunit that binds to the eIF-3 complex via EIF3B. The eIF-3 complex interacts with RPS6KB1 under conditions of nutrient depletion. Mitogenic stimulation leads to binding and activation of a complex composed of MTOR and RPTOR, leading to phosphorylation and release of RPS6KB1 and binding of EIF4B to eIF-3. Also interacts with UPF2. Interacts with METTL3.</text>
</comment>